<keyword evidence="2" id="KW-1185">Reference proteome</keyword>
<name>A0ACC8X9Q3_9FIRM</name>
<dbReference type="EMBL" id="LJDB01000075">
    <property type="protein sequence ID" value="ONI38931.1"/>
    <property type="molecule type" value="Genomic_DNA"/>
</dbReference>
<evidence type="ECO:0000313" key="1">
    <source>
        <dbReference type="EMBL" id="ONI38931.1"/>
    </source>
</evidence>
<comment type="caution">
    <text evidence="1">The sequence shown here is derived from an EMBL/GenBank/DDBJ whole genome shotgun (WGS) entry which is preliminary data.</text>
</comment>
<evidence type="ECO:0000313" key="2">
    <source>
        <dbReference type="Proteomes" id="UP000188605"/>
    </source>
</evidence>
<protein>
    <submittedName>
        <fullName evidence="1">DNA-binding response regulator</fullName>
    </submittedName>
</protein>
<gene>
    <name evidence="1" type="ORF">AN396_09670</name>
</gene>
<organism evidence="1 2">
    <name type="scientific">Candidatus Epulonipiscium fishelsonii</name>
    <dbReference type="NCBI Taxonomy" id="77094"/>
    <lineage>
        <taxon>Bacteria</taxon>
        <taxon>Bacillati</taxon>
        <taxon>Bacillota</taxon>
        <taxon>Clostridia</taxon>
        <taxon>Lachnospirales</taxon>
        <taxon>Lachnospiraceae</taxon>
        <taxon>Candidatus Epulonipiscium</taxon>
    </lineage>
</organism>
<keyword evidence="1" id="KW-0238">DNA-binding</keyword>
<accession>A0ACC8X9Q3</accession>
<reference evidence="1" key="1">
    <citation type="submission" date="2016-08" db="EMBL/GenBank/DDBJ databases">
        <authorList>
            <person name="Ngugi D.K."/>
            <person name="Miyake S."/>
            <person name="Stingl U."/>
        </authorList>
    </citation>
    <scope>NUCLEOTIDE SEQUENCE</scope>
    <source>
        <strain evidence="1">SCG-B11WGA-EpuloA1</strain>
    </source>
</reference>
<dbReference type="Proteomes" id="UP000188605">
    <property type="component" value="Unassembled WGS sequence"/>
</dbReference>
<sequence>MDKIRVLVIDDEENIVELIKYNLEINNFEVRIAYNGKDGLILIQQEKIDLLLLDVMLPDIDGVSMLKNLRKAEKTKDLPVIMISAKGEEIDKIIALELGADDYITKPFSVRELVARINALIRRNKKSEVGESQEYKFRNLRLDPSTHKVYCNNVEIELTNKEFKLLKLFISNQEKVFSRETLLNKIWGYDYLGETRTVDVHIRYLRAKLDVYNLGDLIETVRGVGYRFAKEES</sequence>
<proteinExistence type="predicted"/>